<sequence>MGQIYLVRHGQASFGSADYDQLSVLGTEQARLLGQWFANSRQVFQRVVTGAMKRHRQTADACLAELPKALLADTDWQTDAGFNEFDHEQVLLRHRPDFADPAAFKPFMAKHAEAERAFRVIFDEAMARWMGGAHDADYTESWPAFRARCVGALERLAAAAAPAQTIVVFTSGGTIATLCHHLLGLPDEQLFDLTASLVNCSVTKLLYQPGKVGLSYLNNYAHLEWLGEADAVTYR</sequence>
<proteinExistence type="predicted"/>
<dbReference type="InterPro" id="IPR013078">
    <property type="entry name" value="His_Pase_superF_clade-1"/>
</dbReference>
<dbReference type="EMBL" id="JAQQXR010000001">
    <property type="protein sequence ID" value="MDC8757063.1"/>
    <property type="molecule type" value="Genomic_DNA"/>
</dbReference>
<accession>A0ABT5JY34</accession>
<dbReference type="PANTHER" id="PTHR20935:SF0">
    <property type="entry name" value="SERINE_THREONINE-PROTEIN PHOSPHATASE PGAM5, MITOCHONDRIAL"/>
    <property type="match status" value="1"/>
</dbReference>
<dbReference type="Proteomes" id="UP001221208">
    <property type="component" value="Unassembled WGS sequence"/>
</dbReference>
<dbReference type="Pfam" id="PF00300">
    <property type="entry name" value="His_Phos_1"/>
    <property type="match status" value="1"/>
</dbReference>
<dbReference type="CDD" id="cd07067">
    <property type="entry name" value="HP_PGM_like"/>
    <property type="match status" value="1"/>
</dbReference>
<organism evidence="2 3">
    <name type="scientific">Janthinobacterium fluminis</name>
    <dbReference type="NCBI Taxonomy" id="2987524"/>
    <lineage>
        <taxon>Bacteria</taxon>
        <taxon>Pseudomonadati</taxon>
        <taxon>Pseudomonadota</taxon>
        <taxon>Betaproteobacteria</taxon>
        <taxon>Burkholderiales</taxon>
        <taxon>Oxalobacteraceae</taxon>
        <taxon>Janthinobacterium</taxon>
    </lineage>
</organism>
<dbReference type="Gene3D" id="3.40.50.1240">
    <property type="entry name" value="Phosphoglycerate mutase-like"/>
    <property type="match status" value="1"/>
</dbReference>
<evidence type="ECO:0000256" key="1">
    <source>
        <dbReference type="ARBA" id="ARBA00022801"/>
    </source>
</evidence>
<gene>
    <name evidence="2" type="ORF">OIK44_05595</name>
</gene>
<reference evidence="2 3" key="1">
    <citation type="submission" date="2022-10" db="EMBL/GenBank/DDBJ databases">
        <title>Janthinobacterium sp. hw3 Genome sequencing.</title>
        <authorList>
            <person name="Park S."/>
        </authorList>
    </citation>
    <scope>NUCLEOTIDE SEQUENCE [LARGE SCALE GENOMIC DNA]</scope>
    <source>
        <strain evidence="3">hw3</strain>
    </source>
</reference>
<protein>
    <submittedName>
        <fullName evidence="2">Histidine phosphatase family protein</fullName>
    </submittedName>
</protein>
<comment type="caution">
    <text evidence="2">The sequence shown here is derived from an EMBL/GenBank/DDBJ whole genome shotgun (WGS) entry which is preliminary data.</text>
</comment>
<evidence type="ECO:0000313" key="2">
    <source>
        <dbReference type="EMBL" id="MDC8757063.1"/>
    </source>
</evidence>
<dbReference type="PANTHER" id="PTHR20935">
    <property type="entry name" value="PHOSPHOGLYCERATE MUTASE-RELATED"/>
    <property type="match status" value="1"/>
</dbReference>
<dbReference type="SMART" id="SM00855">
    <property type="entry name" value="PGAM"/>
    <property type="match status" value="1"/>
</dbReference>
<dbReference type="RefSeq" id="WP_273669712.1">
    <property type="nucleotide sequence ID" value="NZ_JAQQXR010000001.1"/>
</dbReference>
<keyword evidence="1" id="KW-0378">Hydrolase</keyword>
<evidence type="ECO:0000313" key="3">
    <source>
        <dbReference type="Proteomes" id="UP001221208"/>
    </source>
</evidence>
<name>A0ABT5JY34_9BURK</name>
<dbReference type="InterPro" id="IPR029033">
    <property type="entry name" value="His_PPase_superfam"/>
</dbReference>
<dbReference type="SUPFAM" id="SSF53254">
    <property type="entry name" value="Phosphoglycerate mutase-like"/>
    <property type="match status" value="1"/>
</dbReference>
<keyword evidence="3" id="KW-1185">Reference proteome</keyword>
<dbReference type="InterPro" id="IPR051021">
    <property type="entry name" value="Mito_Ser/Thr_phosphatase"/>
</dbReference>